<feature type="transmembrane region" description="Helical" evidence="1">
    <location>
        <begin position="39"/>
        <end position="64"/>
    </location>
</feature>
<dbReference type="NCBIfam" id="TIGR02327">
    <property type="entry name" value="int_mem_ywzB"/>
    <property type="match status" value="1"/>
</dbReference>
<feature type="transmembrane region" description="Helical" evidence="1">
    <location>
        <begin position="6"/>
        <end position="27"/>
    </location>
</feature>
<dbReference type="Proteomes" id="UP000464754">
    <property type="component" value="Chromosome"/>
</dbReference>
<accession>A0A6N4TJY3</accession>
<keyword evidence="1" id="KW-0472">Membrane</keyword>
<dbReference type="EMBL" id="AP019695">
    <property type="protein sequence ID" value="BBK23059.1"/>
    <property type="molecule type" value="Genomic_DNA"/>
</dbReference>
<proteinExistence type="predicted"/>
<evidence type="ECO:0000313" key="3">
    <source>
        <dbReference type="Proteomes" id="UP000464754"/>
    </source>
</evidence>
<name>A0A6N4TJY3_9FIRM</name>
<keyword evidence="1" id="KW-1133">Transmembrane helix</keyword>
<reference evidence="3" key="1">
    <citation type="submission" date="2019-05" db="EMBL/GenBank/DDBJ databases">
        <title>Complete genome sequencing of Absiella argi strain JCM 30884.</title>
        <authorList>
            <person name="Sakamoto M."/>
            <person name="Murakami T."/>
            <person name="Mori H."/>
        </authorList>
    </citation>
    <scope>NUCLEOTIDE SEQUENCE [LARGE SCALE GENOMIC DNA]</scope>
    <source>
        <strain evidence="3">JCM 30884</strain>
    </source>
</reference>
<keyword evidence="3" id="KW-1185">Reference proteome</keyword>
<sequence length="67" mass="7568">MSFFILNIGIHLLCFIASFWALSSLRFDRFCDVRKPAKVQCLLLLLSLALGYLVAQFLLALSVYNGL</sequence>
<evidence type="ECO:0000256" key="1">
    <source>
        <dbReference type="SAM" id="Phobius"/>
    </source>
</evidence>
<dbReference type="InterPro" id="IPR009526">
    <property type="entry name" value="DUF1146"/>
</dbReference>
<evidence type="ECO:0000313" key="2">
    <source>
        <dbReference type="EMBL" id="BBK23059.1"/>
    </source>
</evidence>
<organism evidence="2 3">
    <name type="scientific">Amedibacterium intestinale</name>
    <dbReference type="NCBI Taxonomy" id="2583452"/>
    <lineage>
        <taxon>Bacteria</taxon>
        <taxon>Bacillati</taxon>
        <taxon>Bacillota</taxon>
        <taxon>Erysipelotrichia</taxon>
        <taxon>Erysipelotrichales</taxon>
        <taxon>Erysipelotrichaceae</taxon>
        <taxon>Amedibacterium</taxon>
    </lineage>
</organism>
<dbReference type="KEGG" id="aarg:Aargi30884_19620"/>
<dbReference type="RefSeq" id="WP_115716403.1">
    <property type="nucleotide sequence ID" value="NZ_AP019695.1"/>
</dbReference>
<dbReference type="AlphaFoldDB" id="A0A6N4TJY3"/>
<protein>
    <recommendedName>
        <fullName evidence="4">DUF1146 domain-containing protein</fullName>
    </recommendedName>
</protein>
<dbReference type="Pfam" id="PF06612">
    <property type="entry name" value="DUF1146"/>
    <property type="match status" value="1"/>
</dbReference>
<keyword evidence="1" id="KW-0812">Transmembrane</keyword>
<evidence type="ECO:0008006" key="4">
    <source>
        <dbReference type="Google" id="ProtNLM"/>
    </source>
</evidence>
<gene>
    <name evidence="2" type="ORF">Aargi30884_19620</name>
</gene>